<dbReference type="InterPro" id="IPR029526">
    <property type="entry name" value="PGBD"/>
</dbReference>
<organism evidence="2 3">
    <name type="scientific">Patella caerulea</name>
    <name type="common">Rayed Mediterranean limpet</name>
    <dbReference type="NCBI Taxonomy" id="87958"/>
    <lineage>
        <taxon>Eukaryota</taxon>
        <taxon>Metazoa</taxon>
        <taxon>Spiralia</taxon>
        <taxon>Lophotrochozoa</taxon>
        <taxon>Mollusca</taxon>
        <taxon>Gastropoda</taxon>
        <taxon>Patellogastropoda</taxon>
        <taxon>Patelloidea</taxon>
        <taxon>Patellidae</taxon>
        <taxon>Patella</taxon>
    </lineage>
</organism>
<evidence type="ECO:0000313" key="3">
    <source>
        <dbReference type="Proteomes" id="UP001347796"/>
    </source>
</evidence>
<protein>
    <recommendedName>
        <fullName evidence="1">PiggyBac transposable element-derived protein domain-containing protein</fullName>
    </recommendedName>
</protein>
<accession>A0AAN8FZL2</accession>
<dbReference type="Proteomes" id="UP001347796">
    <property type="component" value="Unassembled WGS sequence"/>
</dbReference>
<dbReference type="Pfam" id="PF13843">
    <property type="entry name" value="DDE_Tnp_1_7"/>
    <property type="match status" value="1"/>
</dbReference>
<dbReference type="AlphaFoldDB" id="A0AAN8FZL2"/>
<keyword evidence="3" id="KW-1185">Reference proteome</keyword>
<proteinExistence type="predicted"/>
<sequence>MKSLGFGACGTLRTNRKGIPEDDEFKQKMKKGDAPNFFHKGDILAVTWQDTKRVTALTTVHDNSLTPKSVRSKLRGGVPCQK</sequence>
<evidence type="ECO:0000313" key="2">
    <source>
        <dbReference type="EMBL" id="KAK6167407.1"/>
    </source>
</evidence>
<feature type="domain" description="PiggyBac transposable element-derived protein" evidence="1">
    <location>
        <begin position="3"/>
        <end position="70"/>
    </location>
</feature>
<dbReference type="EMBL" id="JAZGQO010000018">
    <property type="protein sequence ID" value="KAK6167407.1"/>
    <property type="molecule type" value="Genomic_DNA"/>
</dbReference>
<reference evidence="2 3" key="1">
    <citation type="submission" date="2024-01" db="EMBL/GenBank/DDBJ databases">
        <title>The genome of the rayed Mediterranean limpet Patella caerulea (Linnaeus, 1758).</title>
        <authorList>
            <person name="Anh-Thu Weber A."/>
            <person name="Halstead-Nussloch G."/>
        </authorList>
    </citation>
    <scope>NUCLEOTIDE SEQUENCE [LARGE SCALE GENOMIC DNA]</scope>
    <source>
        <strain evidence="2">AATW-2023a</strain>
        <tissue evidence="2">Whole specimen</tissue>
    </source>
</reference>
<comment type="caution">
    <text evidence="2">The sequence shown here is derived from an EMBL/GenBank/DDBJ whole genome shotgun (WGS) entry which is preliminary data.</text>
</comment>
<gene>
    <name evidence="2" type="ORF">SNE40_021442</name>
</gene>
<evidence type="ECO:0000259" key="1">
    <source>
        <dbReference type="Pfam" id="PF13843"/>
    </source>
</evidence>
<name>A0AAN8FZL2_PATCE</name>